<protein>
    <recommendedName>
        <fullName evidence="1">E2 ubiquitin-conjugating enzyme</fullName>
        <ecNumber evidence="1">2.3.2.23</ecNumber>
    </recommendedName>
</protein>
<comment type="similarity">
    <text evidence="7">Belongs to the ubiquitin-conjugating enzyme family.</text>
</comment>
<organism evidence="9 10">
    <name type="scientific">Oedothorax gibbosus</name>
    <dbReference type="NCBI Taxonomy" id="931172"/>
    <lineage>
        <taxon>Eukaryota</taxon>
        <taxon>Metazoa</taxon>
        <taxon>Ecdysozoa</taxon>
        <taxon>Arthropoda</taxon>
        <taxon>Chelicerata</taxon>
        <taxon>Arachnida</taxon>
        <taxon>Araneae</taxon>
        <taxon>Araneomorphae</taxon>
        <taxon>Entelegynae</taxon>
        <taxon>Araneoidea</taxon>
        <taxon>Linyphiidae</taxon>
        <taxon>Erigoninae</taxon>
        <taxon>Oedothorax</taxon>
    </lineage>
</organism>
<reference evidence="9 10" key="1">
    <citation type="journal article" date="2022" name="Nat. Ecol. Evol.">
        <title>A masculinizing supergene underlies an exaggerated male reproductive morph in a spider.</title>
        <authorList>
            <person name="Hendrickx F."/>
            <person name="De Corte Z."/>
            <person name="Sonet G."/>
            <person name="Van Belleghem S.M."/>
            <person name="Kostlbacher S."/>
            <person name="Vangestel C."/>
        </authorList>
    </citation>
    <scope>NUCLEOTIDE SEQUENCE [LARGE SCALE GENOMIC DNA]</scope>
    <source>
        <strain evidence="9">W744_W776</strain>
    </source>
</reference>
<evidence type="ECO:0000256" key="6">
    <source>
        <dbReference type="PROSITE-ProRule" id="PRU10133"/>
    </source>
</evidence>
<dbReference type="InterPro" id="IPR000608">
    <property type="entry name" value="UBC"/>
</dbReference>
<keyword evidence="5 7" id="KW-0067">ATP-binding</keyword>
<keyword evidence="10" id="KW-1185">Reference proteome</keyword>
<dbReference type="InterPro" id="IPR016135">
    <property type="entry name" value="UBQ-conjugating_enzyme/RWD"/>
</dbReference>
<dbReference type="GO" id="GO:0005524">
    <property type="term" value="F:ATP binding"/>
    <property type="evidence" value="ECO:0007669"/>
    <property type="project" value="UniProtKB-UniRule"/>
</dbReference>
<keyword evidence="4 7" id="KW-0833">Ubl conjugation pathway</keyword>
<dbReference type="EC" id="2.3.2.23" evidence="1"/>
<dbReference type="InterPro" id="IPR023313">
    <property type="entry name" value="UBQ-conjugating_AS"/>
</dbReference>
<dbReference type="Pfam" id="PF00179">
    <property type="entry name" value="UQ_con"/>
    <property type="match status" value="1"/>
</dbReference>
<accession>A0AAV6UWX1</accession>
<evidence type="ECO:0000259" key="8">
    <source>
        <dbReference type="PROSITE" id="PS50127"/>
    </source>
</evidence>
<dbReference type="SUPFAM" id="SSF54495">
    <property type="entry name" value="UBC-like"/>
    <property type="match status" value="1"/>
</dbReference>
<comment type="caution">
    <text evidence="9">The sequence shown here is derived from an EMBL/GenBank/DDBJ whole genome shotgun (WGS) entry which is preliminary data.</text>
</comment>
<evidence type="ECO:0000256" key="5">
    <source>
        <dbReference type="ARBA" id="ARBA00022840"/>
    </source>
</evidence>
<dbReference type="PROSITE" id="PS50127">
    <property type="entry name" value="UBC_2"/>
    <property type="match status" value="1"/>
</dbReference>
<dbReference type="FunFam" id="3.10.110.10:FF:000060">
    <property type="entry name" value="Ubiquitin conjugating enzyme (UbcB)"/>
    <property type="match status" value="1"/>
</dbReference>
<keyword evidence="2" id="KW-0808">Transferase</keyword>
<evidence type="ECO:0000256" key="7">
    <source>
        <dbReference type="RuleBase" id="RU362109"/>
    </source>
</evidence>
<dbReference type="PROSITE" id="PS00183">
    <property type="entry name" value="UBC_1"/>
    <property type="match status" value="1"/>
</dbReference>
<dbReference type="EMBL" id="JAFNEN010000226">
    <property type="protein sequence ID" value="KAG8188947.1"/>
    <property type="molecule type" value="Genomic_DNA"/>
</dbReference>
<dbReference type="Proteomes" id="UP000827092">
    <property type="component" value="Unassembled WGS sequence"/>
</dbReference>
<evidence type="ECO:0000313" key="9">
    <source>
        <dbReference type="EMBL" id="KAG8188947.1"/>
    </source>
</evidence>
<evidence type="ECO:0000313" key="10">
    <source>
        <dbReference type="Proteomes" id="UP000827092"/>
    </source>
</evidence>
<dbReference type="SMART" id="SM00212">
    <property type="entry name" value="UBCc"/>
    <property type="match status" value="1"/>
</dbReference>
<feature type="domain" description="UBC core" evidence="8">
    <location>
        <begin position="12"/>
        <end position="158"/>
    </location>
</feature>
<name>A0AAV6UWX1_9ARAC</name>
<dbReference type="GO" id="GO:0061631">
    <property type="term" value="F:ubiquitin conjugating enzyme activity"/>
    <property type="evidence" value="ECO:0007669"/>
    <property type="project" value="UniProtKB-EC"/>
</dbReference>
<feature type="active site" description="Glycyl thioester intermediate" evidence="6">
    <location>
        <position position="96"/>
    </location>
</feature>
<evidence type="ECO:0000256" key="1">
    <source>
        <dbReference type="ARBA" id="ARBA00012486"/>
    </source>
</evidence>
<dbReference type="Gene3D" id="3.10.110.10">
    <property type="entry name" value="Ubiquitin Conjugating Enzyme"/>
    <property type="match status" value="1"/>
</dbReference>
<gene>
    <name evidence="9" type="ORF">JTE90_016614</name>
</gene>
<evidence type="ECO:0000256" key="3">
    <source>
        <dbReference type="ARBA" id="ARBA00022741"/>
    </source>
</evidence>
<dbReference type="AlphaFoldDB" id="A0AAV6UWX1"/>
<keyword evidence="3 7" id="KW-0547">Nucleotide-binding</keyword>
<evidence type="ECO:0000256" key="2">
    <source>
        <dbReference type="ARBA" id="ARBA00022679"/>
    </source>
</evidence>
<proteinExistence type="inferred from homology"/>
<evidence type="ECO:0000256" key="4">
    <source>
        <dbReference type="ARBA" id="ARBA00022786"/>
    </source>
</evidence>
<sequence length="158" mass="17942">MTSKQRNKNRGQCEKRLRSELLQMQTNPPPLCSACLKNDDLYEWKAAIEGPPESPYEGGKFVLDLKFTPQYPFSPPKVKFVTKIYHCNISNRGEICVDLLDVNWTPAMTVSSLMLSICSLLTDANPNSPLNHTAAQLYTMNRTLHDVNAKIYTEKYAK</sequence>
<dbReference type="PANTHER" id="PTHR24068">
    <property type="entry name" value="UBIQUITIN-CONJUGATING ENZYME E2"/>
    <property type="match status" value="1"/>
</dbReference>